<comment type="caution">
    <text evidence="3">The sequence shown here is derived from an EMBL/GenBank/DDBJ whole genome shotgun (WGS) entry which is preliminary data.</text>
</comment>
<sequence>MNNTLLQWLSFQIAFLGLFGKDTNNKVWLFRTSVGQWLKKKSIEQSAKTLEDLVVVGNKLSKIHHVVYVHNMFGPRKASNNNNSSYNKTTSSTSSSGGHTQSSKVTSSSSSSPDTSASVNLVAAPIGRVKQPCPHCKRRLTNN</sequence>
<evidence type="ECO:0000313" key="4">
    <source>
        <dbReference type="Proteomes" id="UP000748756"/>
    </source>
</evidence>
<accession>A0A9P5RVY2</accession>
<feature type="chain" id="PRO_5040204591" evidence="2">
    <location>
        <begin position="21"/>
        <end position="143"/>
    </location>
</feature>
<evidence type="ECO:0000256" key="2">
    <source>
        <dbReference type="SAM" id="SignalP"/>
    </source>
</evidence>
<organism evidence="3 4">
    <name type="scientific">Linnemannia schmuckeri</name>
    <dbReference type="NCBI Taxonomy" id="64567"/>
    <lineage>
        <taxon>Eukaryota</taxon>
        <taxon>Fungi</taxon>
        <taxon>Fungi incertae sedis</taxon>
        <taxon>Mucoromycota</taxon>
        <taxon>Mortierellomycotina</taxon>
        <taxon>Mortierellomycetes</taxon>
        <taxon>Mortierellales</taxon>
        <taxon>Mortierellaceae</taxon>
        <taxon>Linnemannia</taxon>
    </lineage>
</organism>
<dbReference type="EMBL" id="JAAAUQ010000829">
    <property type="protein sequence ID" value="KAF9147327.1"/>
    <property type="molecule type" value="Genomic_DNA"/>
</dbReference>
<dbReference type="AlphaFoldDB" id="A0A9P5RVY2"/>
<reference evidence="3" key="1">
    <citation type="journal article" date="2020" name="Fungal Divers.">
        <title>Resolving the Mortierellaceae phylogeny through synthesis of multi-gene phylogenetics and phylogenomics.</title>
        <authorList>
            <person name="Vandepol N."/>
            <person name="Liber J."/>
            <person name="Desiro A."/>
            <person name="Na H."/>
            <person name="Kennedy M."/>
            <person name="Barry K."/>
            <person name="Grigoriev I.V."/>
            <person name="Miller A.N."/>
            <person name="O'Donnell K."/>
            <person name="Stajich J.E."/>
            <person name="Bonito G."/>
        </authorList>
    </citation>
    <scope>NUCLEOTIDE SEQUENCE</scope>
    <source>
        <strain evidence="3">NRRL 6426</strain>
    </source>
</reference>
<feature type="region of interest" description="Disordered" evidence="1">
    <location>
        <begin position="74"/>
        <end position="117"/>
    </location>
</feature>
<name>A0A9P5RVY2_9FUNG</name>
<protein>
    <submittedName>
        <fullName evidence="3">Uncharacterized protein</fullName>
    </submittedName>
</protein>
<dbReference type="Proteomes" id="UP000748756">
    <property type="component" value="Unassembled WGS sequence"/>
</dbReference>
<evidence type="ECO:0000256" key="1">
    <source>
        <dbReference type="SAM" id="MobiDB-lite"/>
    </source>
</evidence>
<keyword evidence="4" id="KW-1185">Reference proteome</keyword>
<proteinExistence type="predicted"/>
<feature type="compositionally biased region" description="Low complexity" evidence="1">
    <location>
        <begin position="79"/>
        <end position="117"/>
    </location>
</feature>
<gene>
    <name evidence="3" type="ORF">BG015_011051</name>
</gene>
<keyword evidence="2" id="KW-0732">Signal</keyword>
<feature type="signal peptide" evidence="2">
    <location>
        <begin position="1"/>
        <end position="20"/>
    </location>
</feature>
<evidence type="ECO:0000313" key="3">
    <source>
        <dbReference type="EMBL" id="KAF9147327.1"/>
    </source>
</evidence>